<name>A0AA38HT08_9CUCU</name>
<organism evidence="2 3">
    <name type="scientific">Zophobas morio</name>
    <dbReference type="NCBI Taxonomy" id="2755281"/>
    <lineage>
        <taxon>Eukaryota</taxon>
        <taxon>Metazoa</taxon>
        <taxon>Ecdysozoa</taxon>
        <taxon>Arthropoda</taxon>
        <taxon>Hexapoda</taxon>
        <taxon>Insecta</taxon>
        <taxon>Pterygota</taxon>
        <taxon>Neoptera</taxon>
        <taxon>Endopterygota</taxon>
        <taxon>Coleoptera</taxon>
        <taxon>Polyphaga</taxon>
        <taxon>Cucujiformia</taxon>
        <taxon>Tenebrionidae</taxon>
        <taxon>Zophobas</taxon>
    </lineage>
</organism>
<accession>A0AA38HT08</accession>
<protein>
    <submittedName>
        <fullName evidence="2">Uncharacterized protein</fullName>
    </submittedName>
</protein>
<dbReference type="Proteomes" id="UP001168821">
    <property type="component" value="Unassembled WGS sequence"/>
</dbReference>
<evidence type="ECO:0000256" key="1">
    <source>
        <dbReference type="SAM" id="MobiDB-lite"/>
    </source>
</evidence>
<proteinExistence type="predicted"/>
<reference evidence="2" key="1">
    <citation type="journal article" date="2023" name="G3 (Bethesda)">
        <title>Whole genome assemblies of Zophobas morio and Tenebrio molitor.</title>
        <authorList>
            <person name="Kaur S."/>
            <person name="Stinson S.A."/>
            <person name="diCenzo G.C."/>
        </authorList>
    </citation>
    <scope>NUCLEOTIDE SEQUENCE</scope>
    <source>
        <strain evidence="2">QUZm001</strain>
    </source>
</reference>
<evidence type="ECO:0000313" key="3">
    <source>
        <dbReference type="Proteomes" id="UP001168821"/>
    </source>
</evidence>
<sequence>MWCLREGSASHRSNDLKKHYRSESIKEPLNLRSFSENREASTSSGGVFELHRSQQKQCPRSTHLLLEEVFSFYEEREKRSMRLLFLPTICKQLNDQRSVEYPERGMSGEQVTVMAYPFQADSVHRNMPQIRHVE</sequence>
<comment type="caution">
    <text evidence="2">The sequence shown here is derived from an EMBL/GenBank/DDBJ whole genome shotgun (WGS) entry which is preliminary data.</text>
</comment>
<gene>
    <name evidence="2" type="ORF">Zmor_024990</name>
</gene>
<feature type="region of interest" description="Disordered" evidence="1">
    <location>
        <begin position="32"/>
        <end position="54"/>
    </location>
</feature>
<dbReference type="AlphaFoldDB" id="A0AA38HT08"/>
<evidence type="ECO:0000313" key="2">
    <source>
        <dbReference type="EMBL" id="KAJ3642182.1"/>
    </source>
</evidence>
<keyword evidence="3" id="KW-1185">Reference proteome</keyword>
<dbReference type="EMBL" id="JALNTZ010000008">
    <property type="protein sequence ID" value="KAJ3642182.1"/>
    <property type="molecule type" value="Genomic_DNA"/>
</dbReference>